<reference evidence="3 4" key="1">
    <citation type="submission" date="2018-12" db="EMBL/GenBank/DDBJ databases">
        <authorList>
            <consortium name="Pathogen Informatics"/>
        </authorList>
    </citation>
    <scope>NUCLEOTIDE SEQUENCE [LARGE SCALE GENOMIC DNA]</scope>
    <source>
        <strain evidence="3 4">NCTC10951</strain>
    </source>
</reference>
<evidence type="ECO:0000256" key="2">
    <source>
        <dbReference type="SAM" id="Phobius"/>
    </source>
</evidence>
<protein>
    <submittedName>
        <fullName evidence="3">Uncharacterized protein</fullName>
    </submittedName>
</protein>
<feature type="compositionally biased region" description="Low complexity" evidence="1">
    <location>
        <begin position="181"/>
        <end position="251"/>
    </location>
</feature>
<dbReference type="InterPro" id="IPR011047">
    <property type="entry name" value="Quinoprotein_ADH-like_sf"/>
</dbReference>
<organism evidence="3 4">
    <name type="scientific">Actinomyces viscosus</name>
    <dbReference type="NCBI Taxonomy" id="1656"/>
    <lineage>
        <taxon>Bacteria</taxon>
        <taxon>Bacillati</taxon>
        <taxon>Actinomycetota</taxon>
        <taxon>Actinomycetes</taxon>
        <taxon>Actinomycetales</taxon>
        <taxon>Actinomycetaceae</taxon>
        <taxon>Actinomyces</taxon>
    </lineage>
</organism>
<dbReference type="AlphaFoldDB" id="A0A448PKH4"/>
<evidence type="ECO:0000313" key="4">
    <source>
        <dbReference type="Proteomes" id="UP000268658"/>
    </source>
</evidence>
<feature type="transmembrane region" description="Helical" evidence="2">
    <location>
        <begin position="24"/>
        <end position="45"/>
    </location>
</feature>
<accession>A0A448PKH4</accession>
<feature type="region of interest" description="Disordered" evidence="1">
    <location>
        <begin position="152"/>
        <end position="270"/>
    </location>
</feature>
<feature type="region of interest" description="Disordered" evidence="1">
    <location>
        <begin position="412"/>
        <end position="433"/>
    </location>
</feature>
<gene>
    <name evidence="3" type="ORF">NCTC10951_01326</name>
</gene>
<feature type="compositionally biased region" description="Low complexity" evidence="1">
    <location>
        <begin position="156"/>
        <end position="173"/>
    </location>
</feature>
<keyword evidence="2" id="KW-0472">Membrane</keyword>
<dbReference type="EMBL" id="LR134477">
    <property type="protein sequence ID" value="VEI15756.1"/>
    <property type="molecule type" value="Genomic_DNA"/>
</dbReference>
<name>A0A448PKH4_ACTVI</name>
<keyword evidence="2" id="KW-0812">Transmembrane</keyword>
<dbReference type="KEGG" id="avc:NCTC10951_01326"/>
<proteinExistence type="predicted"/>
<dbReference type="SUPFAM" id="SSF50998">
    <property type="entry name" value="Quinoprotein alcohol dehydrogenase-like"/>
    <property type="match status" value="1"/>
</dbReference>
<keyword evidence="2" id="KW-1133">Transmembrane helix</keyword>
<feature type="compositionally biased region" description="Low complexity" evidence="1">
    <location>
        <begin position="413"/>
        <end position="431"/>
    </location>
</feature>
<dbReference type="Proteomes" id="UP000268658">
    <property type="component" value="Chromosome"/>
</dbReference>
<evidence type="ECO:0000313" key="3">
    <source>
        <dbReference type="EMBL" id="VEI15756.1"/>
    </source>
</evidence>
<evidence type="ECO:0000256" key="1">
    <source>
        <dbReference type="SAM" id="MobiDB-lite"/>
    </source>
</evidence>
<sequence>MPPAGFDPTPMAPSSPERPRRGRLVILSVVLALVLALGGGGLWALTRDSDPLSLVKAPILKAQQDLSNLGKEPTAAPFDSSGTTAIVNQQLTILRVIADRRETLVALSASPSASHAAWQVPVPDELAGQSLNCKMSTKSLDCGERISIDLASGINSPAKPSTVSAAATTTSPSQEPGQQEPSGSSTSADDSTSSTAPSPASSPESSPQTSATASDSSPAPSSPDGSTTASPAASAAPSASDSPAPASAPTSVRLSEAPSDDVPLSVSKDGAVSVNQDKVSGLSLDGSKPVWAARVEAPRKVVGVNLPSSREVWVVSDGVTMAALDGGTVLWSSKLPDGAGALNGLGTETPPRWQMSKGAIVMAHPDSLRALDPIDGATIWQVSTPVTSWAAGDGYVVVFNGSTTSVLAFDSGSSSTRATTLPTSAPTSADTPDLKTLENASLDVPGICAEAFSGGGRGVTRADMVKQAPEKTTVTFSDGKAAGTARGNGVGVSASNTISMKAAQQGLFGSTPVMVTVLDCNADNPTYGFDVLAAYNADKEMVGSLVMDAETNEIGYVSAPHMENLRVVGGTIVFDEPQLRISGDESCVTCGGSASATVTAQWDGDSLELFDVVYHLPTQDIHRPSLATVQGVYNALAAKEDSRVANQVDPAVLSSLDQPAGAKQAGDATLRTAFLPGKGKVVTCLLAGSKDSSGASMALTQDLPLGSIVCPITSDDPSKPWMQPTPMYSAQAEYGSWLVLTSDEEGFTITDIGHKTN</sequence>